<keyword evidence="2" id="KW-0808">Transferase</keyword>
<keyword evidence="8" id="KW-0472">Membrane</keyword>
<dbReference type="Proteomes" id="UP000826725">
    <property type="component" value="Chromosome"/>
</dbReference>
<evidence type="ECO:0000256" key="7">
    <source>
        <dbReference type="SAM" id="Coils"/>
    </source>
</evidence>
<dbReference type="InterPro" id="IPR003594">
    <property type="entry name" value="HATPase_dom"/>
</dbReference>
<keyword evidence="5" id="KW-0067">ATP-binding</keyword>
<dbReference type="GO" id="GO:0000160">
    <property type="term" value="P:phosphorelay signal transduction system"/>
    <property type="evidence" value="ECO:0007669"/>
    <property type="project" value="UniProtKB-KW"/>
</dbReference>
<evidence type="ECO:0000256" key="5">
    <source>
        <dbReference type="ARBA" id="ARBA00022840"/>
    </source>
</evidence>
<sequence>MTPGKIKKKLETSFAARVFVLLSTGMIIAVIGLNFFLYKLQETRLEKQIKVQGKSLTRLLAHNAELGVFSGSVKMLKAPVEALLREPEVEEIRIYDEQFSPLLIRPDTLHNQHSPCGVNTTNSIPAPDKDIVIEGKNCFSFISPITIDISINPEEELYFEPNAKSTNKLIGYVSLALSNRQFLSAKRELVLQSIVLVVCFILITVPILYIVIKETTLPLRRLLGRIRETIPGGSEIRNDMELLDSTFDTLVAEVEEAFGTINQLREHLEQKVKERTIELEQSNRELQQSITELQRTQMQLVQSEKMANLGLLTAGLGHEINNALNYISGAVVPLRELCLDISRKAENGETVSTKEKKQLETLLRYTETGVKRISSFIQDLMSFARPDETEYKLIDINRELDTATRLLSLKRDGNIIIKTNFGPLEKFPALDNQLGQVFLNILLNAKQAIKDEGTITITTKSSEKDITIIISDDGCGIEKKILPSIFDPFFTTKEPGKGTGLGLGICQTIIKKHGGEITVKSETGKGTTFTIRLPFSKMHH</sequence>
<dbReference type="InterPro" id="IPR019247">
    <property type="entry name" value="Histidine_kinase_BarA_N"/>
</dbReference>
<protein>
    <submittedName>
        <fullName evidence="10">Histidine kinase</fullName>
    </submittedName>
</protein>
<keyword evidence="7" id="KW-0175">Coiled coil</keyword>
<dbReference type="AlphaFoldDB" id="A0A8D5FMC2"/>
<keyword evidence="4 10" id="KW-0418">Kinase</keyword>
<gene>
    <name evidence="10" type="ORF">DGMP_23810</name>
</gene>
<dbReference type="GO" id="GO:0005524">
    <property type="term" value="F:ATP binding"/>
    <property type="evidence" value="ECO:0007669"/>
    <property type="project" value="UniProtKB-KW"/>
</dbReference>
<dbReference type="GO" id="GO:0016301">
    <property type="term" value="F:kinase activity"/>
    <property type="evidence" value="ECO:0007669"/>
    <property type="project" value="UniProtKB-KW"/>
</dbReference>
<dbReference type="PANTHER" id="PTHR43065:SF10">
    <property type="entry name" value="PEROXIDE STRESS-ACTIVATED HISTIDINE KINASE MAK3"/>
    <property type="match status" value="1"/>
</dbReference>
<keyword evidence="6" id="KW-0902">Two-component regulatory system</keyword>
<feature type="transmembrane region" description="Helical" evidence="8">
    <location>
        <begin position="189"/>
        <end position="212"/>
    </location>
</feature>
<dbReference type="InterPro" id="IPR005467">
    <property type="entry name" value="His_kinase_dom"/>
</dbReference>
<keyword evidence="11" id="KW-1185">Reference proteome</keyword>
<reference evidence="10" key="1">
    <citation type="submission" date="2020-09" db="EMBL/GenBank/DDBJ databases">
        <title>Desulfogranum mesoprofundum gen. nov., sp. nov., a novel mesophilic, sulfate-reducing chemolithoautotroph isolated from a deep-sea hydrothermal vent chimney in the Suiyo Seamount.</title>
        <authorList>
            <person name="Hashimoto Y."/>
            <person name="Nakagawa S."/>
        </authorList>
    </citation>
    <scope>NUCLEOTIDE SEQUENCE</scope>
    <source>
        <strain evidence="10">KT2</strain>
    </source>
</reference>
<evidence type="ECO:0000313" key="10">
    <source>
        <dbReference type="EMBL" id="BCL61688.1"/>
    </source>
</evidence>
<dbReference type="Pfam" id="PF02518">
    <property type="entry name" value="HATPase_c"/>
    <property type="match status" value="1"/>
</dbReference>
<evidence type="ECO:0000256" key="8">
    <source>
        <dbReference type="SAM" id="Phobius"/>
    </source>
</evidence>
<dbReference type="PANTHER" id="PTHR43065">
    <property type="entry name" value="SENSOR HISTIDINE KINASE"/>
    <property type="match status" value="1"/>
</dbReference>
<keyword evidence="8" id="KW-0812">Transmembrane</keyword>
<dbReference type="Pfam" id="PF09984">
    <property type="entry name" value="sCache_4"/>
    <property type="match status" value="1"/>
</dbReference>
<dbReference type="KEGG" id="dbk:DGMP_23810"/>
<feature type="domain" description="Histidine kinase" evidence="9">
    <location>
        <begin position="315"/>
        <end position="537"/>
    </location>
</feature>
<feature type="coiled-coil region" evidence="7">
    <location>
        <begin position="265"/>
        <end position="299"/>
    </location>
</feature>
<evidence type="ECO:0000256" key="3">
    <source>
        <dbReference type="ARBA" id="ARBA00022741"/>
    </source>
</evidence>
<name>A0A8D5FMC2_9BACT</name>
<evidence type="ECO:0000256" key="4">
    <source>
        <dbReference type="ARBA" id="ARBA00022777"/>
    </source>
</evidence>
<dbReference type="EMBL" id="AP024086">
    <property type="protein sequence ID" value="BCL61688.1"/>
    <property type="molecule type" value="Genomic_DNA"/>
</dbReference>
<keyword evidence="8" id="KW-1133">Transmembrane helix</keyword>
<feature type="transmembrane region" description="Helical" evidence="8">
    <location>
        <begin position="14"/>
        <end position="38"/>
    </location>
</feature>
<evidence type="ECO:0000259" key="9">
    <source>
        <dbReference type="PROSITE" id="PS50109"/>
    </source>
</evidence>
<accession>A0A8D5FMC2</accession>
<dbReference type="SMART" id="SM00387">
    <property type="entry name" value="HATPase_c"/>
    <property type="match status" value="1"/>
</dbReference>
<dbReference type="RefSeq" id="WP_228854112.1">
    <property type="nucleotide sequence ID" value="NZ_AP024086.1"/>
</dbReference>
<dbReference type="PROSITE" id="PS50109">
    <property type="entry name" value="HIS_KIN"/>
    <property type="match status" value="1"/>
</dbReference>
<proteinExistence type="predicted"/>
<keyword evidence="3" id="KW-0547">Nucleotide-binding</keyword>
<organism evidence="10 11">
    <name type="scientific">Desulfomarina profundi</name>
    <dbReference type="NCBI Taxonomy" id="2772557"/>
    <lineage>
        <taxon>Bacteria</taxon>
        <taxon>Pseudomonadati</taxon>
        <taxon>Thermodesulfobacteriota</taxon>
        <taxon>Desulfobulbia</taxon>
        <taxon>Desulfobulbales</taxon>
        <taxon>Desulfobulbaceae</taxon>
        <taxon>Desulfomarina</taxon>
    </lineage>
</organism>
<evidence type="ECO:0000256" key="6">
    <source>
        <dbReference type="ARBA" id="ARBA00023012"/>
    </source>
</evidence>
<evidence type="ECO:0000313" key="11">
    <source>
        <dbReference type="Proteomes" id="UP000826725"/>
    </source>
</evidence>
<keyword evidence="1" id="KW-0597">Phosphoprotein</keyword>
<evidence type="ECO:0000256" key="2">
    <source>
        <dbReference type="ARBA" id="ARBA00022679"/>
    </source>
</evidence>
<evidence type="ECO:0000256" key="1">
    <source>
        <dbReference type="ARBA" id="ARBA00022553"/>
    </source>
</evidence>